<dbReference type="Gene3D" id="3.40.630.30">
    <property type="match status" value="1"/>
</dbReference>
<organism evidence="2 3">
    <name type="scientific">Streptomyces lateritius</name>
    <dbReference type="NCBI Taxonomy" id="67313"/>
    <lineage>
        <taxon>Bacteria</taxon>
        <taxon>Bacillati</taxon>
        <taxon>Actinomycetota</taxon>
        <taxon>Actinomycetes</taxon>
        <taxon>Kitasatosporales</taxon>
        <taxon>Streptomycetaceae</taxon>
        <taxon>Streptomyces</taxon>
    </lineage>
</organism>
<dbReference type="Pfam" id="PF00583">
    <property type="entry name" value="Acetyltransf_1"/>
    <property type="match status" value="1"/>
</dbReference>
<name>A0ABW6Y901_9ACTN</name>
<evidence type="ECO:0000313" key="3">
    <source>
        <dbReference type="Proteomes" id="UP001603013"/>
    </source>
</evidence>
<keyword evidence="2" id="KW-0808">Transferase</keyword>
<dbReference type="InterPro" id="IPR016181">
    <property type="entry name" value="Acyl_CoA_acyltransferase"/>
</dbReference>
<accession>A0ABW6Y901</accession>
<dbReference type="RefSeq" id="WP_391933842.1">
    <property type="nucleotide sequence ID" value="NZ_JBIBSM010000004.1"/>
</dbReference>
<feature type="domain" description="N-acetyltransferase" evidence="1">
    <location>
        <begin position="15"/>
        <end position="149"/>
    </location>
</feature>
<dbReference type="CDD" id="cd04301">
    <property type="entry name" value="NAT_SF"/>
    <property type="match status" value="1"/>
</dbReference>
<dbReference type="EMBL" id="JBIBSM010000004">
    <property type="protein sequence ID" value="MFF8276293.1"/>
    <property type="molecule type" value="Genomic_DNA"/>
</dbReference>
<dbReference type="SUPFAM" id="SSF55729">
    <property type="entry name" value="Acyl-CoA N-acyltransferases (Nat)"/>
    <property type="match status" value="1"/>
</dbReference>
<dbReference type="InterPro" id="IPR000182">
    <property type="entry name" value="GNAT_dom"/>
</dbReference>
<evidence type="ECO:0000259" key="1">
    <source>
        <dbReference type="PROSITE" id="PS51186"/>
    </source>
</evidence>
<gene>
    <name evidence="2" type="ORF">ACF05T_09330</name>
</gene>
<keyword evidence="3" id="KW-1185">Reference proteome</keyword>
<dbReference type="PANTHER" id="PTHR43233:SF1">
    <property type="entry name" value="FAMILY N-ACETYLTRANSFERASE, PUTATIVE (AFU_ORTHOLOGUE AFUA_6G03350)-RELATED"/>
    <property type="match status" value="1"/>
</dbReference>
<comment type="caution">
    <text evidence="2">The sequence shown here is derived from an EMBL/GenBank/DDBJ whole genome shotgun (WGS) entry which is preliminary data.</text>
</comment>
<dbReference type="Proteomes" id="UP001603013">
    <property type="component" value="Unassembled WGS sequence"/>
</dbReference>
<dbReference type="EC" id="2.3.-.-" evidence="2"/>
<dbReference type="PROSITE" id="PS51186">
    <property type="entry name" value="GNAT"/>
    <property type="match status" value="1"/>
</dbReference>
<dbReference type="InterPro" id="IPR053144">
    <property type="entry name" value="Acetyltransferase_Butenolide"/>
</dbReference>
<dbReference type="PANTHER" id="PTHR43233">
    <property type="entry name" value="FAMILY N-ACETYLTRANSFERASE, PUTATIVE (AFU_ORTHOLOGUE AFUA_6G03350)-RELATED"/>
    <property type="match status" value="1"/>
</dbReference>
<keyword evidence="2" id="KW-0012">Acyltransferase</keyword>
<dbReference type="GO" id="GO:0016746">
    <property type="term" value="F:acyltransferase activity"/>
    <property type="evidence" value="ECO:0007669"/>
    <property type="project" value="UniProtKB-KW"/>
</dbReference>
<sequence length="149" mass="16676">MSNTTTPSFRTHGAYEISSDPDRIDRDRVHHWLSTDAYWALGRPRDTQDRAIDGSLNFAAYHRGTGEIAAYARVVTDRATFAWLCDVYVDRPARGTGLGTALVTAVRDHLEPFGLRRVMLATADAHGVYEKVGFQPLRNPDKWMALGLN</sequence>
<protein>
    <submittedName>
        <fullName evidence="2">GNAT family N-acetyltransferase</fullName>
        <ecNumber evidence="2">2.3.-.-</ecNumber>
    </submittedName>
</protein>
<proteinExistence type="predicted"/>
<evidence type="ECO:0000313" key="2">
    <source>
        <dbReference type="EMBL" id="MFF8276293.1"/>
    </source>
</evidence>
<reference evidence="2 3" key="1">
    <citation type="submission" date="2024-10" db="EMBL/GenBank/DDBJ databases">
        <title>The Natural Products Discovery Center: Release of the First 8490 Sequenced Strains for Exploring Actinobacteria Biosynthetic Diversity.</title>
        <authorList>
            <person name="Kalkreuter E."/>
            <person name="Kautsar S.A."/>
            <person name="Yang D."/>
            <person name="Bader C.D."/>
            <person name="Teijaro C.N."/>
            <person name="Fluegel L."/>
            <person name="Davis C.M."/>
            <person name="Simpson J.R."/>
            <person name="Lauterbach L."/>
            <person name="Steele A.D."/>
            <person name="Gui C."/>
            <person name="Meng S."/>
            <person name="Li G."/>
            <person name="Viehrig K."/>
            <person name="Ye F."/>
            <person name="Su P."/>
            <person name="Kiefer A.F."/>
            <person name="Nichols A."/>
            <person name="Cepeda A.J."/>
            <person name="Yan W."/>
            <person name="Fan B."/>
            <person name="Jiang Y."/>
            <person name="Adhikari A."/>
            <person name="Zheng C.-J."/>
            <person name="Schuster L."/>
            <person name="Cowan T.M."/>
            <person name="Smanski M.J."/>
            <person name="Chevrette M.G."/>
            <person name="De Carvalho L.P.S."/>
            <person name="Shen B."/>
        </authorList>
    </citation>
    <scope>NUCLEOTIDE SEQUENCE [LARGE SCALE GENOMIC DNA]</scope>
    <source>
        <strain evidence="2 3">NPDC015755</strain>
    </source>
</reference>